<organism evidence="1 2">
    <name type="scientific">Klebsiella michiganensis</name>
    <dbReference type="NCBI Taxonomy" id="1134687"/>
    <lineage>
        <taxon>Bacteria</taxon>
        <taxon>Pseudomonadati</taxon>
        <taxon>Pseudomonadota</taxon>
        <taxon>Gammaproteobacteria</taxon>
        <taxon>Enterobacterales</taxon>
        <taxon>Enterobacteriaceae</taxon>
        <taxon>Klebsiella/Raoultella group</taxon>
        <taxon>Klebsiella</taxon>
    </lineage>
</organism>
<dbReference type="EMBL" id="PIDS01000469">
    <property type="protein sequence ID" value="PLL38789.1"/>
    <property type="molecule type" value="Genomic_DNA"/>
</dbReference>
<sequence length="66" mass="7187">MSDLTVHQAAEKAYQAEIILALMQEKSAVHMEDSEIDALIVMVKKLIGDVGGFLGEGALREEEENA</sequence>
<proteinExistence type="predicted"/>
<accession>A0A2J4R648</accession>
<reference evidence="1 2" key="1">
    <citation type="submission" date="2017-11" db="EMBL/GenBank/DDBJ databases">
        <authorList>
            <person name="Han C.G."/>
        </authorList>
    </citation>
    <scope>NUCLEOTIDE SEQUENCE [LARGE SCALE GENOMIC DNA]</scope>
    <source>
        <strain evidence="1 2">A11</strain>
    </source>
</reference>
<name>A0A2J4R648_9ENTR</name>
<dbReference type="Proteomes" id="UP000234505">
    <property type="component" value="Unassembled WGS sequence"/>
</dbReference>
<comment type="caution">
    <text evidence="1">The sequence shown here is derived from an EMBL/GenBank/DDBJ whole genome shotgun (WGS) entry which is preliminary data.</text>
</comment>
<evidence type="ECO:0000313" key="1">
    <source>
        <dbReference type="EMBL" id="PLL38789.1"/>
    </source>
</evidence>
<evidence type="ECO:0000313" key="2">
    <source>
        <dbReference type="Proteomes" id="UP000234505"/>
    </source>
</evidence>
<reference evidence="1 2" key="2">
    <citation type="submission" date="2018-01" db="EMBL/GenBank/DDBJ databases">
        <title>Genomic study of Klebsiella pneumoniae.</title>
        <authorList>
            <person name="Yang Y."/>
            <person name="Bicalho R."/>
        </authorList>
    </citation>
    <scope>NUCLEOTIDE SEQUENCE [LARGE SCALE GENOMIC DNA]</scope>
    <source>
        <strain evidence="1 2">A11</strain>
    </source>
</reference>
<dbReference type="AlphaFoldDB" id="A0A2J4R648"/>
<protein>
    <submittedName>
        <fullName evidence="1">Uncharacterized protein</fullName>
    </submittedName>
</protein>
<gene>
    <name evidence="1" type="ORF">CWN50_14865</name>
</gene>